<name>A0A5B6WHJ3_9ROSI</name>
<organism evidence="1 2">
    <name type="scientific">Gossypium australe</name>
    <dbReference type="NCBI Taxonomy" id="47621"/>
    <lineage>
        <taxon>Eukaryota</taxon>
        <taxon>Viridiplantae</taxon>
        <taxon>Streptophyta</taxon>
        <taxon>Embryophyta</taxon>
        <taxon>Tracheophyta</taxon>
        <taxon>Spermatophyta</taxon>
        <taxon>Magnoliopsida</taxon>
        <taxon>eudicotyledons</taxon>
        <taxon>Gunneridae</taxon>
        <taxon>Pentapetalae</taxon>
        <taxon>rosids</taxon>
        <taxon>malvids</taxon>
        <taxon>Malvales</taxon>
        <taxon>Malvaceae</taxon>
        <taxon>Malvoideae</taxon>
        <taxon>Gossypium</taxon>
    </lineage>
</organism>
<sequence>MKHGSTRNITQRSPSSIPLGHIIELSLHEMSYDLLECDDEASSSEKVRDDTDETLISRIEPTNEWTMWR</sequence>
<comment type="caution">
    <text evidence="1">The sequence shown here is derived from an EMBL/GenBank/DDBJ whole genome shotgun (WGS) entry which is preliminary data.</text>
</comment>
<protein>
    <submittedName>
        <fullName evidence="1">DDE_4 domain-containing protein</fullName>
    </submittedName>
</protein>
<accession>A0A5B6WHJ3</accession>
<dbReference type="Proteomes" id="UP000325315">
    <property type="component" value="Unassembled WGS sequence"/>
</dbReference>
<dbReference type="EMBL" id="SMMG02000003">
    <property type="protein sequence ID" value="KAA3481150.1"/>
    <property type="molecule type" value="Genomic_DNA"/>
</dbReference>
<evidence type="ECO:0000313" key="1">
    <source>
        <dbReference type="EMBL" id="KAA3481150.1"/>
    </source>
</evidence>
<gene>
    <name evidence="1" type="ORF">EPI10_021542</name>
</gene>
<evidence type="ECO:0000313" key="2">
    <source>
        <dbReference type="Proteomes" id="UP000325315"/>
    </source>
</evidence>
<dbReference type="AlphaFoldDB" id="A0A5B6WHJ3"/>
<keyword evidence="2" id="KW-1185">Reference proteome</keyword>
<proteinExistence type="predicted"/>
<dbReference type="OrthoDB" id="1746344at2759"/>
<reference evidence="2" key="1">
    <citation type="journal article" date="2019" name="Plant Biotechnol. J.">
        <title>Genome sequencing of the Australian wild diploid species Gossypium australe highlights disease resistance and delayed gland morphogenesis.</title>
        <authorList>
            <person name="Cai Y."/>
            <person name="Cai X."/>
            <person name="Wang Q."/>
            <person name="Wang P."/>
            <person name="Zhang Y."/>
            <person name="Cai C."/>
            <person name="Xu Y."/>
            <person name="Wang K."/>
            <person name="Zhou Z."/>
            <person name="Wang C."/>
            <person name="Geng S."/>
            <person name="Li B."/>
            <person name="Dong Q."/>
            <person name="Hou Y."/>
            <person name="Wang H."/>
            <person name="Ai P."/>
            <person name="Liu Z."/>
            <person name="Yi F."/>
            <person name="Sun M."/>
            <person name="An G."/>
            <person name="Cheng J."/>
            <person name="Zhang Y."/>
            <person name="Shi Q."/>
            <person name="Xie Y."/>
            <person name="Shi X."/>
            <person name="Chang Y."/>
            <person name="Huang F."/>
            <person name="Chen Y."/>
            <person name="Hong S."/>
            <person name="Mi L."/>
            <person name="Sun Q."/>
            <person name="Zhang L."/>
            <person name="Zhou B."/>
            <person name="Peng R."/>
            <person name="Zhang X."/>
            <person name="Liu F."/>
        </authorList>
    </citation>
    <scope>NUCLEOTIDE SEQUENCE [LARGE SCALE GENOMIC DNA]</scope>
    <source>
        <strain evidence="2">cv. PA1801</strain>
    </source>
</reference>